<name>A0ABT5IB63_9CAUL</name>
<keyword evidence="1" id="KW-1133">Transmembrane helix</keyword>
<proteinExistence type="predicted"/>
<accession>A0ABT5IB63</accession>
<dbReference type="EMBL" id="JAQQKW010000001">
    <property type="protein sequence ID" value="MDC7693208.1"/>
    <property type="molecule type" value="Genomic_DNA"/>
</dbReference>
<reference evidence="2 3" key="1">
    <citation type="submission" date="2023-01" db="EMBL/GenBank/DDBJ databases">
        <title>Novel species of the genus Asticcacaulis isolated from rivers.</title>
        <authorList>
            <person name="Lu H."/>
        </authorList>
    </citation>
    <scope>NUCLEOTIDE SEQUENCE [LARGE SCALE GENOMIC DNA]</scope>
    <source>
        <strain evidence="2 3">DXS10W</strain>
    </source>
</reference>
<feature type="transmembrane region" description="Helical" evidence="1">
    <location>
        <begin position="20"/>
        <end position="38"/>
    </location>
</feature>
<evidence type="ECO:0000313" key="3">
    <source>
        <dbReference type="Proteomes" id="UP001216595"/>
    </source>
</evidence>
<organism evidence="2 3">
    <name type="scientific">Asticcacaulis currens</name>
    <dbReference type="NCBI Taxonomy" id="2984210"/>
    <lineage>
        <taxon>Bacteria</taxon>
        <taxon>Pseudomonadati</taxon>
        <taxon>Pseudomonadota</taxon>
        <taxon>Alphaproteobacteria</taxon>
        <taxon>Caulobacterales</taxon>
        <taxon>Caulobacteraceae</taxon>
        <taxon>Asticcacaulis</taxon>
    </lineage>
</organism>
<protein>
    <submittedName>
        <fullName evidence="2">Flp family type IVb pilin</fullName>
    </submittedName>
</protein>
<gene>
    <name evidence="2" type="ORF">PQU94_02810</name>
</gene>
<dbReference type="InterPro" id="IPR007047">
    <property type="entry name" value="Flp_Fap"/>
</dbReference>
<evidence type="ECO:0000313" key="2">
    <source>
        <dbReference type="EMBL" id="MDC7693208.1"/>
    </source>
</evidence>
<keyword evidence="3" id="KW-1185">Reference proteome</keyword>
<dbReference type="Pfam" id="PF04964">
    <property type="entry name" value="Flp_Fap"/>
    <property type="match status" value="1"/>
</dbReference>
<sequence length="55" mass="5714">MTNLIKNFANDESGATAIEYGLIAALIAVALVTVLTTLSGKIQGTFTKISTAMPQ</sequence>
<keyword evidence="1" id="KW-0472">Membrane</keyword>
<dbReference type="Proteomes" id="UP001216595">
    <property type="component" value="Unassembled WGS sequence"/>
</dbReference>
<comment type="caution">
    <text evidence="2">The sequence shown here is derived from an EMBL/GenBank/DDBJ whole genome shotgun (WGS) entry which is preliminary data.</text>
</comment>
<dbReference type="RefSeq" id="WP_272739961.1">
    <property type="nucleotide sequence ID" value="NZ_JAQQKW010000001.1"/>
</dbReference>
<evidence type="ECO:0000256" key="1">
    <source>
        <dbReference type="SAM" id="Phobius"/>
    </source>
</evidence>
<keyword evidence="1" id="KW-0812">Transmembrane</keyword>